<gene>
    <name evidence="2" type="ORF">BBJ29_002960</name>
</gene>
<proteinExistence type="predicted"/>
<dbReference type="EMBL" id="MBAD02002071">
    <property type="protein sequence ID" value="RLN50019.1"/>
    <property type="molecule type" value="Genomic_DNA"/>
</dbReference>
<evidence type="ECO:0000313" key="3">
    <source>
        <dbReference type="Proteomes" id="UP000284657"/>
    </source>
</evidence>
<dbReference type="Gene3D" id="3.30.530.20">
    <property type="match status" value="1"/>
</dbReference>
<evidence type="ECO:0000313" key="2">
    <source>
        <dbReference type="EMBL" id="RLN50019.1"/>
    </source>
</evidence>
<dbReference type="SUPFAM" id="SSF55961">
    <property type="entry name" value="Bet v1-like"/>
    <property type="match status" value="1"/>
</dbReference>
<name>A0A3R7ITR7_9STRA</name>
<evidence type="ECO:0008006" key="4">
    <source>
        <dbReference type="Google" id="ProtNLM"/>
    </source>
</evidence>
<protein>
    <recommendedName>
        <fullName evidence="4">START domain-containing protein</fullName>
    </recommendedName>
</protein>
<dbReference type="PANTHER" id="PTHR13510">
    <property type="entry name" value="FYVE-FINGER-CONTAINING RAB5 EFFECTOR PROTEIN RABENOSYN-5-RELATED"/>
    <property type="match status" value="1"/>
</dbReference>
<reference evidence="2 3" key="1">
    <citation type="submission" date="2018-07" db="EMBL/GenBank/DDBJ databases">
        <title>Genome sequencing of oomycete isolates from Chile give support for New Zealand origin for Phytophthora kernoviae and make available the first Nothophytophthora sp. genome.</title>
        <authorList>
            <person name="Studholme D.J."/>
            <person name="Sanfuentes E."/>
            <person name="Panda P."/>
            <person name="Hill R."/>
            <person name="Sambles C."/>
            <person name="Grant M."/>
            <person name="Williams N.M."/>
            <person name="Mcdougal R.L."/>
        </authorList>
    </citation>
    <scope>NUCLEOTIDE SEQUENCE [LARGE SCALE GENOMIC DNA]</scope>
    <source>
        <strain evidence="2">Chile7</strain>
    </source>
</reference>
<dbReference type="AlphaFoldDB" id="A0A3R7ITR7"/>
<sequence length="338" mass="37815">MVNEKAVSHPFGEVSFTSLEMNELQVVAKTIIEANLEQYNQFLQDDNGKVNPNKWKAVKSKNAMRVYLERQRKRRSPSAPTNPDEDSTSDLLRLMCTGSIPGALDDVMYGIVSPTLKGTRTKSSYVDGLNGTAVLSTVREPTVEEPYQSVVVKWMELDVRLRSMGLVKNRDYVYVESTGGMDLPSGGRLGYHVMHSIDFPQACVLPGRVRAKLSVCSFFQQESEESVSVYVMGIMDPMSRTVRRFVVPKFINTLMSAVKYAHCGEMKKLVLALGKRYAELKNKYGPPNADHECITEQKAYFRDTRSRAGSTYGQFLPLVRKGCDGSKHCRGGQPGMLE</sequence>
<comment type="caution">
    <text evidence="2">The sequence shown here is derived from an EMBL/GenBank/DDBJ whole genome shotgun (WGS) entry which is preliminary data.</text>
</comment>
<organism evidence="2 3">
    <name type="scientific">Phytophthora kernoviae</name>
    <dbReference type="NCBI Taxonomy" id="325452"/>
    <lineage>
        <taxon>Eukaryota</taxon>
        <taxon>Sar</taxon>
        <taxon>Stramenopiles</taxon>
        <taxon>Oomycota</taxon>
        <taxon>Peronosporomycetes</taxon>
        <taxon>Peronosporales</taxon>
        <taxon>Peronosporaceae</taxon>
        <taxon>Phytophthora</taxon>
    </lineage>
</organism>
<feature type="region of interest" description="Disordered" evidence="1">
    <location>
        <begin position="70"/>
        <end position="89"/>
    </location>
</feature>
<dbReference type="PANTHER" id="PTHR13510:SF44">
    <property type="entry name" value="RABENOSYN-5"/>
    <property type="match status" value="1"/>
</dbReference>
<dbReference type="Proteomes" id="UP000284657">
    <property type="component" value="Unassembled WGS sequence"/>
</dbReference>
<dbReference type="InterPro" id="IPR052727">
    <property type="entry name" value="Rab4/Rab5_effector"/>
</dbReference>
<evidence type="ECO:0000256" key="1">
    <source>
        <dbReference type="SAM" id="MobiDB-lite"/>
    </source>
</evidence>
<dbReference type="InterPro" id="IPR023393">
    <property type="entry name" value="START-like_dom_sf"/>
</dbReference>
<accession>A0A3R7ITR7</accession>